<name>A0A7Y6A162_9CELL</name>
<protein>
    <submittedName>
        <fullName evidence="2">Flavodoxin</fullName>
    </submittedName>
</protein>
<keyword evidence="3" id="KW-1185">Reference proteome</keyword>
<dbReference type="PROSITE" id="PS50902">
    <property type="entry name" value="FLAVODOXIN_LIKE"/>
    <property type="match status" value="1"/>
</dbReference>
<dbReference type="InterPro" id="IPR026816">
    <property type="entry name" value="Flavodoxin_dom"/>
</dbReference>
<evidence type="ECO:0000259" key="1">
    <source>
        <dbReference type="PROSITE" id="PS50902"/>
    </source>
</evidence>
<comment type="caution">
    <text evidence="2">The sequence shown here is derived from an EMBL/GenBank/DDBJ whole genome shotgun (WGS) entry which is preliminary data.</text>
</comment>
<dbReference type="GO" id="GO:0010181">
    <property type="term" value="F:FMN binding"/>
    <property type="evidence" value="ECO:0007669"/>
    <property type="project" value="InterPro"/>
</dbReference>
<dbReference type="EMBL" id="JABMCI010000063">
    <property type="protein sequence ID" value="NUU17772.1"/>
    <property type="molecule type" value="Genomic_DNA"/>
</dbReference>
<dbReference type="InterPro" id="IPR008254">
    <property type="entry name" value="Flavodoxin/NO_synth"/>
</dbReference>
<evidence type="ECO:0000313" key="3">
    <source>
        <dbReference type="Proteomes" id="UP000565724"/>
    </source>
</evidence>
<dbReference type="Gene3D" id="3.40.50.360">
    <property type="match status" value="1"/>
</dbReference>
<accession>A0A7Y6A162</accession>
<proteinExistence type="predicted"/>
<feature type="domain" description="Flavodoxin-like" evidence="1">
    <location>
        <begin position="4"/>
        <end position="157"/>
    </location>
</feature>
<dbReference type="Proteomes" id="UP000565724">
    <property type="component" value="Unassembled WGS sequence"/>
</dbReference>
<dbReference type="AlphaFoldDB" id="A0A7Y6A162"/>
<dbReference type="SUPFAM" id="SSF52218">
    <property type="entry name" value="Flavoproteins"/>
    <property type="match status" value="1"/>
</dbReference>
<gene>
    <name evidence="2" type="ORF">HP550_10985</name>
</gene>
<dbReference type="RefSeq" id="WP_175347711.1">
    <property type="nucleotide sequence ID" value="NZ_JABMCI010000063.1"/>
</dbReference>
<organism evidence="2 3">
    <name type="scientific">Cellulomonas humilata</name>
    <dbReference type="NCBI Taxonomy" id="144055"/>
    <lineage>
        <taxon>Bacteria</taxon>
        <taxon>Bacillati</taxon>
        <taxon>Actinomycetota</taxon>
        <taxon>Actinomycetes</taxon>
        <taxon>Micrococcales</taxon>
        <taxon>Cellulomonadaceae</taxon>
        <taxon>Cellulomonas</taxon>
    </lineage>
</organism>
<reference evidence="2 3" key="1">
    <citation type="submission" date="2020-05" db="EMBL/GenBank/DDBJ databases">
        <title>Genome Sequencing of Type Strains.</title>
        <authorList>
            <person name="Lemaire J.F."/>
            <person name="Inderbitzin P."/>
            <person name="Gregorio O.A."/>
            <person name="Collins S.B."/>
            <person name="Wespe N."/>
            <person name="Knight-Connoni V."/>
        </authorList>
    </citation>
    <scope>NUCLEOTIDE SEQUENCE [LARGE SCALE GENOMIC DNA]</scope>
    <source>
        <strain evidence="2 3">ATCC 25174</strain>
    </source>
</reference>
<dbReference type="Pfam" id="PF12724">
    <property type="entry name" value="Flavodoxin_5"/>
    <property type="match status" value="1"/>
</dbReference>
<sequence>MTQVLVAYGTSRGGTQGLAELIGDDLREHGYDTIVRPAAEVADLGDVDAVIVAGALYAGRWHKDARRLVKRQADRLSALPVWLVATGPLDGTAQEGTLAPVAHVKDAAARIGARGVQTFGGRLEPDAAGFPASAMAKTMSGDWRDTEHVARWVDEVDGELSATLR</sequence>
<dbReference type="InterPro" id="IPR029039">
    <property type="entry name" value="Flavoprotein-like_sf"/>
</dbReference>
<evidence type="ECO:0000313" key="2">
    <source>
        <dbReference type="EMBL" id="NUU17772.1"/>
    </source>
</evidence>